<dbReference type="Pfam" id="PF13041">
    <property type="entry name" value="PPR_2"/>
    <property type="match status" value="1"/>
</dbReference>
<evidence type="ECO:0000256" key="1">
    <source>
        <dbReference type="ARBA" id="ARBA00022737"/>
    </source>
</evidence>
<dbReference type="OrthoDB" id="185373at2759"/>
<dbReference type="Gene3D" id="1.25.40.10">
    <property type="entry name" value="Tetratricopeptide repeat domain"/>
    <property type="match status" value="3"/>
</dbReference>
<proteinExistence type="predicted"/>
<dbReference type="InterPro" id="IPR051240">
    <property type="entry name" value="Mito_RNA-Proc/Resp"/>
</dbReference>
<evidence type="ECO:0008006" key="5">
    <source>
        <dbReference type="Google" id="ProtNLM"/>
    </source>
</evidence>
<dbReference type="PROSITE" id="PS51375">
    <property type="entry name" value="PPR"/>
    <property type="match status" value="1"/>
</dbReference>
<dbReference type="AlphaFoldDB" id="A0A7J7JZ72"/>
<dbReference type="NCBIfam" id="TIGR00756">
    <property type="entry name" value="PPR"/>
    <property type="match status" value="1"/>
</dbReference>
<gene>
    <name evidence="3" type="ORF">EB796_011063</name>
</gene>
<dbReference type="Proteomes" id="UP000593567">
    <property type="component" value="Unassembled WGS sequence"/>
</dbReference>
<evidence type="ECO:0000313" key="3">
    <source>
        <dbReference type="EMBL" id="KAF6030656.1"/>
    </source>
</evidence>
<accession>A0A7J7JZ72</accession>
<evidence type="ECO:0000313" key="4">
    <source>
        <dbReference type="Proteomes" id="UP000593567"/>
    </source>
</evidence>
<dbReference type="InterPro" id="IPR011990">
    <property type="entry name" value="TPR-like_helical_dom_sf"/>
</dbReference>
<comment type="caution">
    <text evidence="3">The sequence shown here is derived from an EMBL/GenBank/DDBJ whole genome shotgun (WGS) entry which is preliminary data.</text>
</comment>
<dbReference type="Pfam" id="PF13812">
    <property type="entry name" value="PPR_3"/>
    <property type="match status" value="1"/>
</dbReference>
<dbReference type="PANTHER" id="PTHR47933:SF11">
    <property type="entry name" value="PENTATRICOPEPTIDE REPEAT-CONTAINING PROTEIN 2"/>
    <property type="match status" value="1"/>
</dbReference>
<feature type="repeat" description="PPR" evidence="2">
    <location>
        <begin position="289"/>
        <end position="323"/>
    </location>
</feature>
<organism evidence="3 4">
    <name type="scientific">Bugula neritina</name>
    <name type="common">Brown bryozoan</name>
    <name type="synonym">Sertularia neritina</name>
    <dbReference type="NCBI Taxonomy" id="10212"/>
    <lineage>
        <taxon>Eukaryota</taxon>
        <taxon>Metazoa</taxon>
        <taxon>Spiralia</taxon>
        <taxon>Lophotrochozoa</taxon>
        <taxon>Bryozoa</taxon>
        <taxon>Gymnolaemata</taxon>
        <taxon>Cheilostomatida</taxon>
        <taxon>Flustrina</taxon>
        <taxon>Buguloidea</taxon>
        <taxon>Bugulidae</taxon>
        <taxon>Bugula</taxon>
    </lineage>
</organism>
<evidence type="ECO:0000256" key="2">
    <source>
        <dbReference type="PROSITE-ProRule" id="PRU00708"/>
    </source>
</evidence>
<sequence>MQRYLDLMRLAAPLCNWSSLTIRLCSSNSAYKDKWPAKLRELEHRNPVRLKRHPEFFSGRPNQSSHDHIHIINFDRFAVGRYDKEKVSTINNSYENRQDHFRHENDQYNNHYNRMERNRYDDFSKRNRNFRKRDSSYYNDSDWQDDSFLTRDRYYDELRQPVSRHQKNKSLAHQMMNQSYDDDSFDDFEDDVTARHPSVIEDHQVDSGETETFGQFSSESKQRMAELVGTGSIENDEPDDNFIRLNATNGPRCLLTYEIKIERLCARARMVEAQDLFDKIVNEYRVKPTSFMYSNLIRGYASTGNMDKCFKLYNQTKKRGLKVTNHFYTSLFHACANYTGDKDVALENATNLLGILRHNGAELHPITYKSAAKAFGVFGDIETAFQLADECPSDGRYDAYMLSSLLIACNSHKDAGFQLAIGAWRMMRKKTMINLTTYQYNLLLRSLATGAGDEDSFKELIQRKIANEVKQLNTPSGLEETKPPLLMSLNINTDSKGLIKESLTESESNELNASEDNSASVVLAPSTCELSDSSAAKQEALFQTIPDILHPKKKIPAEIKITDLKSSAHRLMLIGGVRGVLARMDTHKCKPDIKTFFYLLRALSLEEKNEQELLTVMKEYHVAPDVPFYNYILIRMSHRNHHSQMWSLFQEIKNLHMQPDLQTYTLLSSTCTTRTKCLQLLIDMKNQNVQPNLLILKSLLIRATSTHFDHLTIILEEMDKSSVLPDEEFLSIIKSKFRKSKQILVKQEQDVDSKAGQPIDSERMREYHQTYELWLKKVEESVRSSAQ</sequence>
<dbReference type="GO" id="GO:0003729">
    <property type="term" value="F:mRNA binding"/>
    <property type="evidence" value="ECO:0007669"/>
    <property type="project" value="TreeGrafter"/>
</dbReference>
<dbReference type="EMBL" id="VXIV02001682">
    <property type="protein sequence ID" value="KAF6030656.1"/>
    <property type="molecule type" value="Genomic_DNA"/>
</dbReference>
<keyword evidence="4" id="KW-1185">Reference proteome</keyword>
<dbReference type="InterPro" id="IPR002885">
    <property type="entry name" value="PPR_rpt"/>
</dbReference>
<reference evidence="3" key="1">
    <citation type="submission" date="2020-06" db="EMBL/GenBank/DDBJ databases">
        <title>Draft genome of Bugula neritina, a colonial animal packing powerful symbionts and potential medicines.</title>
        <authorList>
            <person name="Rayko M."/>
        </authorList>
    </citation>
    <scope>NUCLEOTIDE SEQUENCE [LARGE SCALE GENOMIC DNA]</scope>
    <source>
        <strain evidence="3">Kwan_BN1</strain>
    </source>
</reference>
<dbReference type="PANTHER" id="PTHR47933">
    <property type="entry name" value="PENTATRICOPEPTIDE REPEAT-CONTAINING PROTEIN 1, MITOCHONDRIAL"/>
    <property type="match status" value="1"/>
</dbReference>
<keyword evidence="1" id="KW-0677">Repeat</keyword>
<name>A0A7J7JZ72_BUGNE</name>
<protein>
    <recommendedName>
        <fullName evidence="5">PTCD1</fullName>
    </recommendedName>
</protein>